<dbReference type="EMBL" id="BARW01002231">
    <property type="protein sequence ID" value="GAI69244.1"/>
    <property type="molecule type" value="Genomic_DNA"/>
</dbReference>
<name>X1SN52_9ZZZZ</name>
<evidence type="ECO:0008006" key="2">
    <source>
        <dbReference type="Google" id="ProtNLM"/>
    </source>
</evidence>
<feature type="non-terminal residue" evidence="1">
    <location>
        <position position="1"/>
    </location>
</feature>
<evidence type="ECO:0000313" key="1">
    <source>
        <dbReference type="EMBL" id="GAI69244.1"/>
    </source>
</evidence>
<comment type="caution">
    <text evidence="1">The sequence shown here is derived from an EMBL/GenBank/DDBJ whole genome shotgun (WGS) entry which is preliminary data.</text>
</comment>
<protein>
    <recommendedName>
        <fullName evidence="2">PIN domain-containing protein</fullName>
    </recommendedName>
</protein>
<proteinExistence type="predicted"/>
<dbReference type="AlphaFoldDB" id="X1SN52"/>
<reference evidence="1" key="1">
    <citation type="journal article" date="2014" name="Front. Microbiol.">
        <title>High frequency of phylogenetically diverse reductive dehalogenase-homologous genes in deep subseafloor sedimentary metagenomes.</title>
        <authorList>
            <person name="Kawai M."/>
            <person name="Futagami T."/>
            <person name="Toyoda A."/>
            <person name="Takaki Y."/>
            <person name="Nishi S."/>
            <person name="Hori S."/>
            <person name="Arai W."/>
            <person name="Tsubouchi T."/>
            <person name="Morono Y."/>
            <person name="Uchiyama I."/>
            <person name="Ito T."/>
            <person name="Fujiyama A."/>
            <person name="Inagaki F."/>
            <person name="Takami H."/>
        </authorList>
    </citation>
    <scope>NUCLEOTIDE SEQUENCE</scope>
    <source>
        <strain evidence="1">Expedition CK06-06</strain>
    </source>
</reference>
<gene>
    <name evidence="1" type="ORF">S12H4_06373</name>
</gene>
<sequence length="93" mass="10077">IGAISSLIVLDVDQEAQALAEKILAAGVVPAEYPDDALHMAVAAVNGIDVLITWNFAHLNNPIARIKIRQIVENNGYQCPEVCSPEELLEIEQ</sequence>
<accession>X1SN52</accession>
<organism evidence="1">
    <name type="scientific">marine sediment metagenome</name>
    <dbReference type="NCBI Taxonomy" id="412755"/>
    <lineage>
        <taxon>unclassified sequences</taxon>
        <taxon>metagenomes</taxon>
        <taxon>ecological metagenomes</taxon>
    </lineage>
</organism>